<dbReference type="Proteomes" id="UP000682195">
    <property type="component" value="Chromosome 1"/>
</dbReference>
<dbReference type="EMBL" id="CP072361">
    <property type="protein sequence ID" value="QUB75523.1"/>
    <property type="molecule type" value="Genomic_DNA"/>
</dbReference>
<name>A0ABX7XPC6_9BACT</name>
<proteinExistence type="predicted"/>
<accession>A0ABX7XPC6</accession>
<gene>
    <name evidence="1" type="ORF">J5A58_00400</name>
</gene>
<evidence type="ECO:0000313" key="2">
    <source>
        <dbReference type="Proteomes" id="UP000682195"/>
    </source>
</evidence>
<sequence length="68" mass="8116">MRTFGNSGYKCYQRLITNKTEDKHNSKGWEIDKRRGLVEIEDERKKLHENNVFSAKRTIFVGNYMNYG</sequence>
<organism evidence="1 2">
    <name type="scientific">Prevotella melaninogenica</name>
    <dbReference type="NCBI Taxonomy" id="28132"/>
    <lineage>
        <taxon>Bacteria</taxon>
        <taxon>Pseudomonadati</taxon>
        <taxon>Bacteroidota</taxon>
        <taxon>Bacteroidia</taxon>
        <taxon>Bacteroidales</taxon>
        <taxon>Prevotellaceae</taxon>
        <taxon>Prevotella</taxon>
    </lineage>
</organism>
<evidence type="ECO:0000313" key="1">
    <source>
        <dbReference type="EMBL" id="QUB75523.1"/>
    </source>
</evidence>
<dbReference type="RefSeq" id="WP_211807582.1">
    <property type="nucleotide sequence ID" value="NZ_CP072361.1"/>
</dbReference>
<reference evidence="1 2" key="1">
    <citation type="submission" date="2021-03" db="EMBL/GenBank/DDBJ databases">
        <title>Human Oral Microbial Genomes.</title>
        <authorList>
            <person name="Johnston C.D."/>
            <person name="Chen T."/>
            <person name="Dewhirst F.E."/>
        </authorList>
    </citation>
    <scope>NUCLEOTIDE SEQUENCE [LARGE SCALE GENOMIC DNA]</scope>
    <source>
        <strain evidence="1 2">F0054</strain>
    </source>
</reference>
<keyword evidence="2" id="KW-1185">Reference proteome</keyword>
<protein>
    <submittedName>
        <fullName evidence="1">Uncharacterized protein</fullName>
    </submittedName>
</protein>